<dbReference type="EMBL" id="FRBD01000017">
    <property type="protein sequence ID" value="SHK96009.1"/>
    <property type="molecule type" value="Genomic_DNA"/>
</dbReference>
<protein>
    <submittedName>
        <fullName evidence="1">Uncharacterized protein</fullName>
    </submittedName>
</protein>
<evidence type="ECO:0000313" key="1">
    <source>
        <dbReference type="EMBL" id="SHK96009.1"/>
    </source>
</evidence>
<dbReference type="AlphaFoldDB" id="A0A1M6WQZ2"/>
<gene>
    <name evidence="1" type="ORF">SAMN05216463_11799</name>
</gene>
<dbReference type="Proteomes" id="UP000184130">
    <property type="component" value="Unassembled WGS sequence"/>
</dbReference>
<evidence type="ECO:0000313" key="2">
    <source>
        <dbReference type="Proteomes" id="UP000184130"/>
    </source>
</evidence>
<sequence length="82" mass="9725">MTVTPRRYLAQSGEGFTIEALSLFIHLLKLKKMKRYYFRIYQGSDFEDGDTVWTDANSEQEARSNIESDYWGINRLDLLRVR</sequence>
<organism evidence="1 2">
    <name type="scientific">Xylanibacter ruminicola</name>
    <name type="common">Prevotella ruminicola</name>
    <dbReference type="NCBI Taxonomy" id="839"/>
    <lineage>
        <taxon>Bacteria</taxon>
        <taxon>Pseudomonadati</taxon>
        <taxon>Bacteroidota</taxon>
        <taxon>Bacteroidia</taxon>
        <taxon>Bacteroidales</taxon>
        <taxon>Prevotellaceae</taxon>
        <taxon>Xylanibacter</taxon>
    </lineage>
</organism>
<accession>A0A1M6WQZ2</accession>
<reference evidence="1 2" key="1">
    <citation type="submission" date="2016-11" db="EMBL/GenBank/DDBJ databases">
        <authorList>
            <person name="Jaros S."/>
            <person name="Januszkiewicz K."/>
            <person name="Wedrychowicz H."/>
        </authorList>
    </citation>
    <scope>NUCLEOTIDE SEQUENCE [LARGE SCALE GENOMIC DNA]</scope>
    <source>
        <strain evidence="1 2">KHT3</strain>
    </source>
</reference>
<name>A0A1M6WQZ2_XYLRU</name>
<proteinExistence type="predicted"/>